<comment type="caution">
    <text evidence="2">The sequence shown here is derived from an EMBL/GenBank/DDBJ whole genome shotgun (WGS) entry which is preliminary data.</text>
</comment>
<proteinExistence type="predicted"/>
<sequence>MTFGLLGRGATPADGHLETTGPSAMGDPEVLHYVERGSYGASSGGWKGGKGNQSAMSALTLLAFLFFLNLLQSCLKESMNPTGTAMLMMMPANRTGALVRPARDVGRRGEGDWDYDDEEDDVEEEPWVWGALRRLGASLSPAPCCELVVCEAHRAGGVWGAIGEAVAWRYGVDAGLVAEAAATGRARRSCSVQMQRCEDASHAASALPLVATVLEQLL</sequence>
<evidence type="ECO:0000313" key="2">
    <source>
        <dbReference type="EMBL" id="KAJ4431661.1"/>
    </source>
</evidence>
<evidence type="ECO:0000256" key="1">
    <source>
        <dbReference type="SAM" id="MobiDB-lite"/>
    </source>
</evidence>
<feature type="region of interest" description="Disordered" evidence="1">
    <location>
        <begin position="1"/>
        <end position="26"/>
    </location>
</feature>
<protein>
    <submittedName>
        <fullName evidence="2">Uncharacterized protein</fullName>
    </submittedName>
</protein>
<gene>
    <name evidence="2" type="ORF">ANN_20260</name>
</gene>
<accession>A0ABQ8SDA5</accession>
<dbReference type="EMBL" id="JAJSOF020000031">
    <property type="protein sequence ID" value="KAJ4431661.1"/>
    <property type="molecule type" value="Genomic_DNA"/>
</dbReference>
<name>A0ABQ8SDA5_PERAM</name>
<dbReference type="Proteomes" id="UP001148838">
    <property type="component" value="Unassembled WGS sequence"/>
</dbReference>
<reference evidence="2 3" key="1">
    <citation type="journal article" date="2022" name="Allergy">
        <title>Genome assembly and annotation of Periplaneta americana reveal a comprehensive cockroach allergen profile.</title>
        <authorList>
            <person name="Wang L."/>
            <person name="Xiong Q."/>
            <person name="Saelim N."/>
            <person name="Wang L."/>
            <person name="Nong W."/>
            <person name="Wan A.T."/>
            <person name="Shi M."/>
            <person name="Liu X."/>
            <person name="Cao Q."/>
            <person name="Hui J.H.L."/>
            <person name="Sookrung N."/>
            <person name="Leung T.F."/>
            <person name="Tungtrongchitr A."/>
            <person name="Tsui S.K.W."/>
        </authorList>
    </citation>
    <scope>NUCLEOTIDE SEQUENCE [LARGE SCALE GENOMIC DNA]</scope>
    <source>
        <strain evidence="2">PWHHKU_190912</strain>
    </source>
</reference>
<organism evidence="2 3">
    <name type="scientific">Periplaneta americana</name>
    <name type="common">American cockroach</name>
    <name type="synonym">Blatta americana</name>
    <dbReference type="NCBI Taxonomy" id="6978"/>
    <lineage>
        <taxon>Eukaryota</taxon>
        <taxon>Metazoa</taxon>
        <taxon>Ecdysozoa</taxon>
        <taxon>Arthropoda</taxon>
        <taxon>Hexapoda</taxon>
        <taxon>Insecta</taxon>
        <taxon>Pterygota</taxon>
        <taxon>Neoptera</taxon>
        <taxon>Polyneoptera</taxon>
        <taxon>Dictyoptera</taxon>
        <taxon>Blattodea</taxon>
        <taxon>Blattoidea</taxon>
        <taxon>Blattidae</taxon>
        <taxon>Blattinae</taxon>
        <taxon>Periplaneta</taxon>
    </lineage>
</organism>
<evidence type="ECO:0000313" key="3">
    <source>
        <dbReference type="Proteomes" id="UP001148838"/>
    </source>
</evidence>
<keyword evidence="3" id="KW-1185">Reference proteome</keyword>